<gene>
    <name evidence="1" type="ORF">H0921_05840</name>
</gene>
<proteinExistence type="predicted"/>
<sequence length="459" mass="51154">MPPVVLINAVGMTPRLLPHAPRLQELARSGWTAHMPEVLPAVTCTAQATLLTGTLPQVHGVVANGWLYRDTHEVRFWQQCNRLIQAEPLYVAARRQAQQRGRPFTAAKLFWWFNQGAAVDISVTPKPHYGIDGDKVFGITGTPKGLPEELERQLGPFPFAQFWGPLAGLQSTQWIALAAAAVLQHYRPTLTLVYLPHLDYDPQRFGPAGCDLERCVRELDQACAPLLEAARQLGAQVWVVSEYGHVDVQQPIYPNRVLRSAGLLEVRPGPFGEQLDLYASRAFAVVDHQLAHVYVREPEDVPRVRDLLASLSGVARVLCRHERADLHLDHPRSGEIILLAQPRAWFAYPFWFDDSLAPDYARCVAIHHKPGFDPCELFFDPKLRWPKLTAARKLLAKKLGFRVKFDVIPLEASIVRGSHGLPASDPQDRPLLIGHGPCPGASVPMTAVRDLILRALDSD</sequence>
<dbReference type="Pfam" id="PF01663">
    <property type="entry name" value="Phosphodiest"/>
    <property type="match status" value="1"/>
</dbReference>
<keyword evidence="2" id="KW-1185">Reference proteome</keyword>
<organism evidence="1 2">
    <name type="scientific">Thermogemmata fonticola</name>
    <dbReference type="NCBI Taxonomy" id="2755323"/>
    <lineage>
        <taxon>Bacteria</taxon>
        <taxon>Pseudomonadati</taxon>
        <taxon>Planctomycetota</taxon>
        <taxon>Planctomycetia</taxon>
        <taxon>Gemmatales</taxon>
        <taxon>Gemmataceae</taxon>
        <taxon>Thermogemmata</taxon>
    </lineage>
</organism>
<dbReference type="PANTHER" id="PTHR10151">
    <property type="entry name" value="ECTONUCLEOTIDE PYROPHOSPHATASE/PHOSPHODIESTERASE"/>
    <property type="match status" value="1"/>
</dbReference>
<dbReference type="EMBL" id="JACEFB010000002">
    <property type="protein sequence ID" value="MBA2225682.1"/>
    <property type="molecule type" value="Genomic_DNA"/>
</dbReference>
<dbReference type="InterPro" id="IPR017850">
    <property type="entry name" value="Alkaline_phosphatase_core_sf"/>
</dbReference>
<dbReference type="SUPFAM" id="SSF53649">
    <property type="entry name" value="Alkaline phosphatase-like"/>
    <property type="match status" value="1"/>
</dbReference>
<evidence type="ECO:0000313" key="2">
    <source>
        <dbReference type="Proteomes" id="UP000542342"/>
    </source>
</evidence>
<name>A0A7V9ABE2_9BACT</name>
<accession>A0A7V9ABE2</accession>
<dbReference type="GO" id="GO:0016787">
    <property type="term" value="F:hydrolase activity"/>
    <property type="evidence" value="ECO:0007669"/>
    <property type="project" value="UniProtKB-ARBA"/>
</dbReference>
<comment type="caution">
    <text evidence="1">The sequence shown here is derived from an EMBL/GenBank/DDBJ whole genome shotgun (WGS) entry which is preliminary data.</text>
</comment>
<dbReference type="InterPro" id="IPR002591">
    <property type="entry name" value="Phosphodiest/P_Trfase"/>
</dbReference>
<dbReference type="RefSeq" id="WP_194537081.1">
    <property type="nucleotide sequence ID" value="NZ_JACEFB010000002.1"/>
</dbReference>
<dbReference type="AlphaFoldDB" id="A0A7V9ABE2"/>
<dbReference type="Gene3D" id="3.40.720.10">
    <property type="entry name" value="Alkaline Phosphatase, subunit A"/>
    <property type="match status" value="1"/>
</dbReference>
<reference evidence="1 2" key="1">
    <citation type="submission" date="2020-07" db="EMBL/GenBank/DDBJ databases">
        <title>Thermogemmata thermophila gen. nov., sp. nov., a novel moderate thermophilic planctomycete from a Kamchatka hot spring.</title>
        <authorList>
            <person name="Elcheninov A.G."/>
            <person name="Podosokorskaya O.A."/>
            <person name="Kovaleva O.L."/>
            <person name="Novikov A."/>
            <person name="Bonch-Osmolovskaya E.A."/>
            <person name="Toshchakov S.V."/>
            <person name="Kublanov I.V."/>
        </authorList>
    </citation>
    <scope>NUCLEOTIDE SEQUENCE [LARGE SCALE GENOMIC DNA]</scope>
    <source>
        <strain evidence="1 2">2918</strain>
    </source>
</reference>
<dbReference type="Proteomes" id="UP000542342">
    <property type="component" value="Unassembled WGS sequence"/>
</dbReference>
<protein>
    <submittedName>
        <fullName evidence="1">Alkaline phosphatase family protein</fullName>
    </submittedName>
</protein>
<dbReference type="PANTHER" id="PTHR10151:SF120">
    <property type="entry name" value="BIS(5'-ADENOSYL)-TRIPHOSPHATASE"/>
    <property type="match status" value="1"/>
</dbReference>
<evidence type="ECO:0000313" key="1">
    <source>
        <dbReference type="EMBL" id="MBA2225682.1"/>
    </source>
</evidence>